<feature type="region of interest" description="Disordered" evidence="1">
    <location>
        <begin position="762"/>
        <end position="782"/>
    </location>
</feature>
<dbReference type="EMBL" id="CP098609">
    <property type="protein sequence ID" value="USC49214.1"/>
    <property type="molecule type" value="Genomic_DNA"/>
</dbReference>
<dbReference type="Proteomes" id="UP001056079">
    <property type="component" value="Chromosome"/>
</dbReference>
<feature type="compositionally biased region" description="Low complexity" evidence="1">
    <location>
        <begin position="768"/>
        <end position="782"/>
    </location>
</feature>
<dbReference type="InterPro" id="IPR050767">
    <property type="entry name" value="Sel1_AlgK"/>
</dbReference>
<dbReference type="InterPro" id="IPR011990">
    <property type="entry name" value="TPR-like_helical_dom_sf"/>
</dbReference>
<reference evidence="2" key="1">
    <citation type="submission" date="2021-08" db="EMBL/GenBank/DDBJ databases">
        <title>DNA methylation of m4C regulates biosynthesis of daptomycin in Streptomyces roseosporus L30.</title>
        <authorList>
            <person name="Fang J.-L."/>
        </authorList>
    </citation>
    <scope>NUCLEOTIDE SEQUENCE</scope>
    <source>
        <strain evidence="2">L30</strain>
    </source>
</reference>
<dbReference type="InterPro" id="IPR019734">
    <property type="entry name" value="TPR_rpt"/>
</dbReference>
<dbReference type="PANTHER" id="PTHR11102">
    <property type="entry name" value="SEL-1-LIKE PROTEIN"/>
    <property type="match status" value="1"/>
</dbReference>
<dbReference type="Gene3D" id="1.25.40.10">
    <property type="entry name" value="Tetratricopeptide repeat domain"/>
    <property type="match status" value="3"/>
</dbReference>
<keyword evidence="3" id="KW-1185">Reference proteome</keyword>
<accession>A0ABY4V3H3</accession>
<dbReference type="InterPro" id="IPR006597">
    <property type="entry name" value="Sel1-like"/>
</dbReference>
<name>A0ABY4V3H3_STRFL</name>
<dbReference type="SMART" id="SM00028">
    <property type="entry name" value="TPR"/>
    <property type="match status" value="3"/>
</dbReference>
<evidence type="ECO:0000256" key="1">
    <source>
        <dbReference type="SAM" id="MobiDB-lite"/>
    </source>
</evidence>
<dbReference type="PANTHER" id="PTHR11102:SF160">
    <property type="entry name" value="ERAD-ASSOCIATED E3 UBIQUITIN-PROTEIN LIGASE COMPONENT HRD3"/>
    <property type="match status" value="1"/>
</dbReference>
<dbReference type="SMART" id="SM00671">
    <property type="entry name" value="SEL1"/>
    <property type="match status" value="6"/>
</dbReference>
<gene>
    <name evidence="2" type="ORF">K7395_22065</name>
</gene>
<dbReference type="SUPFAM" id="SSF81901">
    <property type="entry name" value="HCP-like"/>
    <property type="match status" value="1"/>
</dbReference>
<dbReference type="RefSeq" id="WP_006125115.1">
    <property type="nucleotide sequence ID" value="NZ_CP098609.1"/>
</dbReference>
<dbReference type="Pfam" id="PF13176">
    <property type="entry name" value="TPR_7"/>
    <property type="match status" value="1"/>
</dbReference>
<proteinExistence type="predicted"/>
<protein>
    <submittedName>
        <fullName evidence="2">Sel1 repeat family protein</fullName>
    </submittedName>
</protein>
<evidence type="ECO:0000313" key="3">
    <source>
        <dbReference type="Proteomes" id="UP001056079"/>
    </source>
</evidence>
<evidence type="ECO:0000313" key="2">
    <source>
        <dbReference type="EMBL" id="USC49214.1"/>
    </source>
</evidence>
<sequence>MDNEIEALADVLGRAVATGPADLCELLTDAAHRSVAAPVLVPRLNRVFSRYQGNPIAGPLASQDLLEVLRVARRRDTTVFEELRTIADAFTEDESARIAPVARRTPDATANSNAVSGGTFNEAVVQAGSITGGLHTYYGQTPHSGLPPVTDWSQLDRTDPITLGVHRTRRIADEPLLPRYVARDCDPELDTQVRSAARDGGLVLVTGDPLSGKTRTLWAALFTNLSGTTRILAPLHGTDLRALPAMLRARGDAECVLWLDDLDRHLGEHGLTAALLAELARLRVPVLATMSDEAYDTYRFGSPEHARLLSGVEPVELGTDWSPAETERLAAAAPDDLRLAGAYAHRTRHSTTAYLTVGPELFGEWRRARRANAHPLGHRIVLAAVDLARCGVEEVQADVLRRACELYGDAAPVSSEEFDEAREWASRIRHGTTGMLVPGAEVGSWRAYGSLVEDAKDGVSGFGPVPLELWPFAVKTVGRVNHVLVRARAVLGPEADTNPEALLTLGRIEEEYGDAEAAEVLLRRAADAGSTEAAGRLGSLLYDRNDFAAAIPYLEKGAESGDTEAQCRLGIALMQRSEHWLRTAAESGDGLAAFWLGDLLCGNGAMEDALRWYRKAAGAGMRGDVATRIGEVLFGFEEYEEAEEWFRTAVAEGDSNGLNGLGRTYEARGAHQEAARFYERSAASGDATGAYNFAIILGDQGEPNEARKWFVRAHERGDYDGAFSLGLSLMREKKYEEAEVWLRKAQEVGHHRAERALADLKAARTADGPGSPAAGAPDNVKA</sequence>
<organism evidence="2 3">
    <name type="scientific">Streptomyces filamentosus</name>
    <name type="common">Streptomyces roseosporus</name>
    <dbReference type="NCBI Taxonomy" id="67294"/>
    <lineage>
        <taxon>Bacteria</taxon>
        <taxon>Bacillati</taxon>
        <taxon>Actinomycetota</taxon>
        <taxon>Actinomycetes</taxon>
        <taxon>Kitasatosporales</taxon>
        <taxon>Streptomycetaceae</taxon>
        <taxon>Streptomyces</taxon>
    </lineage>
</organism>